<gene>
    <name evidence="1" type="ORF">MFFC18_01260</name>
</gene>
<reference evidence="1 2" key="1">
    <citation type="submission" date="2019-08" db="EMBL/GenBank/DDBJ databases">
        <title>Deep-cultivation of Planctomycetes and their phenomic and genomic characterization uncovers novel biology.</title>
        <authorList>
            <person name="Wiegand S."/>
            <person name="Jogler M."/>
            <person name="Boedeker C."/>
            <person name="Pinto D."/>
            <person name="Vollmers J."/>
            <person name="Rivas-Marin E."/>
            <person name="Kohn T."/>
            <person name="Peeters S.H."/>
            <person name="Heuer A."/>
            <person name="Rast P."/>
            <person name="Oberbeckmann S."/>
            <person name="Bunk B."/>
            <person name="Jeske O."/>
            <person name="Meyerdierks A."/>
            <person name="Storesund J.E."/>
            <person name="Kallscheuer N."/>
            <person name="Luecker S."/>
            <person name="Lage O.M."/>
            <person name="Pohl T."/>
            <person name="Merkel B.J."/>
            <person name="Hornburger P."/>
            <person name="Mueller R.-W."/>
            <person name="Bruemmer F."/>
            <person name="Labrenz M."/>
            <person name="Spormann A.M."/>
            <person name="Op den Camp H."/>
            <person name="Overmann J."/>
            <person name="Amann R."/>
            <person name="Jetten M.S.M."/>
            <person name="Mascher T."/>
            <person name="Medema M.H."/>
            <person name="Devos D.P."/>
            <person name="Kaster A.-K."/>
            <person name="Ovreas L."/>
            <person name="Rohde M."/>
            <person name="Galperin M.Y."/>
            <person name="Jogler C."/>
        </authorList>
    </citation>
    <scope>NUCLEOTIDE SEQUENCE [LARGE SCALE GENOMIC DNA]</scope>
    <source>
        <strain evidence="1 2">FC18</strain>
    </source>
</reference>
<evidence type="ECO:0000313" key="2">
    <source>
        <dbReference type="Proteomes" id="UP000322214"/>
    </source>
</evidence>
<evidence type="ECO:0000313" key="1">
    <source>
        <dbReference type="EMBL" id="QEG20279.1"/>
    </source>
</evidence>
<dbReference type="EMBL" id="CP042912">
    <property type="protein sequence ID" value="QEG20279.1"/>
    <property type="molecule type" value="Genomic_DNA"/>
</dbReference>
<protein>
    <submittedName>
        <fullName evidence="1">Uncharacterized protein</fullName>
    </submittedName>
</protein>
<name>A0A5B9P464_9BACT</name>
<dbReference type="Proteomes" id="UP000322214">
    <property type="component" value="Chromosome"/>
</dbReference>
<keyword evidence="2" id="KW-1185">Reference proteome</keyword>
<accession>A0A5B9P464</accession>
<sequence>MEMRFSQARDNLVGCTTYSCNNTKLEHFDIFVESVVLASFATESEDDFKFCSKQRRGSIFCIAGNDVMYMAKSNMTIWLVKMASKYSWMVL</sequence>
<dbReference type="STRING" id="980251.GCA_001642875_05085"/>
<organism evidence="1 2">
    <name type="scientific">Mariniblastus fucicola</name>
    <dbReference type="NCBI Taxonomy" id="980251"/>
    <lineage>
        <taxon>Bacteria</taxon>
        <taxon>Pseudomonadati</taxon>
        <taxon>Planctomycetota</taxon>
        <taxon>Planctomycetia</taxon>
        <taxon>Pirellulales</taxon>
        <taxon>Pirellulaceae</taxon>
        <taxon>Mariniblastus</taxon>
    </lineage>
</organism>
<dbReference type="KEGG" id="mff:MFFC18_01260"/>
<dbReference type="AlphaFoldDB" id="A0A5B9P464"/>
<proteinExistence type="predicted"/>